<evidence type="ECO:0000256" key="5">
    <source>
        <dbReference type="SAM" id="MobiDB-lite"/>
    </source>
</evidence>
<evidence type="ECO:0000256" key="2">
    <source>
        <dbReference type="ARBA" id="ARBA00022630"/>
    </source>
</evidence>
<evidence type="ECO:0000313" key="7">
    <source>
        <dbReference type="EMBL" id="KAJ3137625.1"/>
    </source>
</evidence>
<dbReference type="AlphaFoldDB" id="A0AAD5T9G0"/>
<dbReference type="GO" id="GO:0016491">
    <property type="term" value="F:oxidoreductase activity"/>
    <property type="evidence" value="ECO:0007669"/>
    <property type="project" value="UniProtKB-KW"/>
</dbReference>
<proteinExistence type="inferred from homology"/>
<sequence>MSESYTSIDTSTALSALFLSHRSIRSYTKDPVPQELLEAAIGEAIAGGSSSGNLNSYSFIITRDAAKKAALFPLHSEQDMVTECAVVITICADWFRTREWLSQRGAKDNFDNFFGYHVGVVDAIIVAQNLVLGLEARGLGICYLGTTLSSMTEISDVLELPETCIPITTLTVGYPAENPPKRDRLPTAAYIHNETYRLPDPTEISEIYSKREVNGWNRYMAMPRLKDAIEEAGIKNLAEFYTSDKKYPESALLQDGTNVLNSLAKKRFVDIAGGYIGSESIAKHSKKITKTTTKTTTNPSGKKTTTTIVSTSFT</sequence>
<evidence type="ECO:0000313" key="8">
    <source>
        <dbReference type="Proteomes" id="UP001211907"/>
    </source>
</evidence>
<dbReference type="Gene3D" id="3.40.109.10">
    <property type="entry name" value="NADH Oxidase"/>
    <property type="match status" value="1"/>
</dbReference>
<dbReference type="Proteomes" id="UP001211907">
    <property type="component" value="Unassembled WGS sequence"/>
</dbReference>
<comment type="similarity">
    <text evidence="1">Belongs to the flavin oxidoreductase frp family.</text>
</comment>
<protein>
    <recommendedName>
        <fullName evidence="6">Nitroreductase domain-containing protein</fullName>
    </recommendedName>
</protein>
<dbReference type="InterPro" id="IPR029479">
    <property type="entry name" value="Nitroreductase"/>
</dbReference>
<feature type="domain" description="Nitroreductase" evidence="6">
    <location>
        <begin position="20"/>
        <end position="174"/>
    </location>
</feature>
<dbReference type="InterPro" id="IPR016446">
    <property type="entry name" value="Flavin_OxRdtase_Frp"/>
</dbReference>
<accession>A0AAD5T9G0</accession>
<evidence type="ECO:0000256" key="4">
    <source>
        <dbReference type="ARBA" id="ARBA00023002"/>
    </source>
</evidence>
<reference evidence="7" key="1">
    <citation type="submission" date="2020-05" db="EMBL/GenBank/DDBJ databases">
        <title>Phylogenomic resolution of chytrid fungi.</title>
        <authorList>
            <person name="Stajich J.E."/>
            <person name="Amses K."/>
            <person name="Simmons R."/>
            <person name="Seto K."/>
            <person name="Myers J."/>
            <person name="Bonds A."/>
            <person name="Quandt C.A."/>
            <person name="Barry K."/>
            <person name="Liu P."/>
            <person name="Grigoriev I."/>
            <person name="Longcore J.E."/>
            <person name="James T.Y."/>
        </authorList>
    </citation>
    <scope>NUCLEOTIDE SEQUENCE</scope>
    <source>
        <strain evidence="7">JEL0513</strain>
    </source>
</reference>
<dbReference type="Pfam" id="PF00881">
    <property type="entry name" value="Nitroreductase"/>
    <property type="match status" value="1"/>
</dbReference>
<comment type="caution">
    <text evidence="7">The sequence shown here is derived from an EMBL/GenBank/DDBJ whole genome shotgun (WGS) entry which is preliminary data.</text>
</comment>
<dbReference type="InterPro" id="IPR000415">
    <property type="entry name" value="Nitroreductase-like"/>
</dbReference>
<feature type="region of interest" description="Disordered" evidence="5">
    <location>
        <begin position="292"/>
        <end position="314"/>
    </location>
</feature>
<keyword evidence="2" id="KW-0285">Flavoprotein</keyword>
<gene>
    <name evidence="7" type="ORF">HK100_000600</name>
</gene>
<dbReference type="SUPFAM" id="SSF55469">
    <property type="entry name" value="FMN-dependent nitroreductase-like"/>
    <property type="match status" value="1"/>
</dbReference>
<evidence type="ECO:0000256" key="1">
    <source>
        <dbReference type="ARBA" id="ARBA00008366"/>
    </source>
</evidence>
<keyword evidence="3" id="KW-0288">FMN</keyword>
<organism evidence="7 8">
    <name type="scientific">Physocladia obscura</name>
    <dbReference type="NCBI Taxonomy" id="109957"/>
    <lineage>
        <taxon>Eukaryota</taxon>
        <taxon>Fungi</taxon>
        <taxon>Fungi incertae sedis</taxon>
        <taxon>Chytridiomycota</taxon>
        <taxon>Chytridiomycota incertae sedis</taxon>
        <taxon>Chytridiomycetes</taxon>
        <taxon>Chytridiales</taxon>
        <taxon>Chytriomycetaceae</taxon>
        <taxon>Physocladia</taxon>
    </lineage>
</organism>
<keyword evidence="4" id="KW-0560">Oxidoreductase</keyword>
<evidence type="ECO:0000259" key="6">
    <source>
        <dbReference type="Pfam" id="PF00881"/>
    </source>
</evidence>
<dbReference type="EMBL" id="JADGJH010000112">
    <property type="protein sequence ID" value="KAJ3137625.1"/>
    <property type="molecule type" value="Genomic_DNA"/>
</dbReference>
<dbReference type="PANTHER" id="PTHR43425">
    <property type="entry name" value="OXYGEN-INSENSITIVE NADPH NITROREDUCTASE"/>
    <property type="match status" value="1"/>
</dbReference>
<evidence type="ECO:0000256" key="3">
    <source>
        <dbReference type="ARBA" id="ARBA00022643"/>
    </source>
</evidence>
<dbReference type="PANTHER" id="PTHR43425:SF2">
    <property type="entry name" value="OXYGEN-INSENSITIVE NADPH NITROREDUCTASE"/>
    <property type="match status" value="1"/>
</dbReference>
<name>A0AAD5T9G0_9FUNG</name>
<keyword evidence="8" id="KW-1185">Reference proteome</keyword>